<organism evidence="2 3">
    <name type="scientific">Paucihalobacter ruber</name>
    <dbReference type="NCBI Taxonomy" id="2567861"/>
    <lineage>
        <taxon>Bacteria</taxon>
        <taxon>Pseudomonadati</taxon>
        <taxon>Bacteroidota</taxon>
        <taxon>Flavobacteriia</taxon>
        <taxon>Flavobacteriales</taxon>
        <taxon>Flavobacteriaceae</taxon>
        <taxon>Paucihalobacter</taxon>
    </lineage>
</organism>
<dbReference type="CDD" id="cd06433">
    <property type="entry name" value="GT_2_WfgS_like"/>
    <property type="match status" value="1"/>
</dbReference>
<dbReference type="AlphaFoldDB" id="A0A506PPU9"/>
<dbReference type="Proteomes" id="UP000317332">
    <property type="component" value="Unassembled WGS sequence"/>
</dbReference>
<reference evidence="2 3" key="1">
    <citation type="submission" date="2019-06" db="EMBL/GenBank/DDBJ databases">
        <title>Flavobacteriaceae Paucihalobacterium erythroidium CWB-1, complete genome.</title>
        <authorList>
            <person name="Wu S."/>
        </authorList>
    </citation>
    <scope>NUCLEOTIDE SEQUENCE [LARGE SCALE GENOMIC DNA]</scope>
    <source>
        <strain evidence="2 3">CWB-1</strain>
    </source>
</reference>
<feature type="domain" description="Glycosyltransferase 2-like" evidence="1">
    <location>
        <begin position="4"/>
        <end position="140"/>
    </location>
</feature>
<dbReference type="InterPro" id="IPR029044">
    <property type="entry name" value="Nucleotide-diphossugar_trans"/>
</dbReference>
<dbReference type="OrthoDB" id="9788101at2"/>
<keyword evidence="3" id="KW-1185">Reference proteome</keyword>
<dbReference type="GO" id="GO:0016758">
    <property type="term" value="F:hexosyltransferase activity"/>
    <property type="evidence" value="ECO:0007669"/>
    <property type="project" value="UniProtKB-ARBA"/>
</dbReference>
<accession>A0A506PPU9</accession>
<evidence type="ECO:0000313" key="2">
    <source>
        <dbReference type="EMBL" id="TPV35734.1"/>
    </source>
</evidence>
<dbReference type="Pfam" id="PF00535">
    <property type="entry name" value="Glycos_transf_2"/>
    <property type="match status" value="1"/>
</dbReference>
<dbReference type="SUPFAM" id="SSF53448">
    <property type="entry name" value="Nucleotide-diphospho-sugar transferases"/>
    <property type="match status" value="1"/>
</dbReference>
<dbReference type="RefSeq" id="WP_140988743.1">
    <property type="nucleotide sequence ID" value="NZ_VHIQ01000001.1"/>
</dbReference>
<comment type="caution">
    <text evidence="2">The sequence shown here is derived from an EMBL/GenBank/DDBJ whole genome shotgun (WGS) entry which is preliminary data.</text>
</comment>
<dbReference type="EMBL" id="VHIQ01000001">
    <property type="protein sequence ID" value="TPV35734.1"/>
    <property type="molecule type" value="Genomic_DNA"/>
</dbReference>
<evidence type="ECO:0000313" key="3">
    <source>
        <dbReference type="Proteomes" id="UP000317332"/>
    </source>
</evidence>
<proteinExistence type="predicted"/>
<dbReference type="PANTHER" id="PTHR22916:SF3">
    <property type="entry name" value="UDP-GLCNAC:BETAGAL BETA-1,3-N-ACETYLGLUCOSAMINYLTRANSFERASE-LIKE PROTEIN 1"/>
    <property type="match status" value="1"/>
</dbReference>
<sequence>MKISIITATYNSSKTIGSALESVISQTYPNIEHLIVDGASKDDTIEIVKSYQKDHPHIRYISEPDQGIYDALNKGIAMATGDILGFVHADDMLAHPDTIAQIAAAFKANNCDGVYGDLYYVNAQDTTKVIRNWRSKSFKTKLLKRGWMPAHPTLFLKTSLYHTYGVFDTSFRIAADYELVLRIFKHPHLQFHYLPLTIVKMRVGGVSNRSIQNILQKSKEDFRALKRHRLPIPWYTLFMKNLSKIPQFFG</sequence>
<keyword evidence="2" id="KW-0808">Transferase</keyword>
<dbReference type="PANTHER" id="PTHR22916">
    <property type="entry name" value="GLYCOSYLTRANSFERASE"/>
    <property type="match status" value="1"/>
</dbReference>
<dbReference type="InterPro" id="IPR001173">
    <property type="entry name" value="Glyco_trans_2-like"/>
</dbReference>
<name>A0A506PPU9_9FLAO</name>
<gene>
    <name evidence="2" type="ORF">FJ651_02130</name>
</gene>
<protein>
    <submittedName>
        <fullName evidence="2">Glycosyltransferase</fullName>
    </submittedName>
</protein>
<evidence type="ECO:0000259" key="1">
    <source>
        <dbReference type="Pfam" id="PF00535"/>
    </source>
</evidence>
<dbReference type="Gene3D" id="3.90.550.10">
    <property type="entry name" value="Spore Coat Polysaccharide Biosynthesis Protein SpsA, Chain A"/>
    <property type="match status" value="1"/>
</dbReference>